<dbReference type="EMBL" id="CAXLJM020000164">
    <property type="protein sequence ID" value="CAL8146526.1"/>
    <property type="molecule type" value="Genomic_DNA"/>
</dbReference>
<comment type="caution">
    <text evidence="1">The sequence shown here is derived from an EMBL/GenBank/DDBJ whole genome shotgun (WGS) entry which is preliminary data.</text>
</comment>
<protein>
    <submittedName>
        <fullName evidence="1">Uncharacterized protein</fullName>
    </submittedName>
</protein>
<gene>
    <name evidence="1" type="ORF">ODALV1_LOCUS30846</name>
</gene>
<keyword evidence="2" id="KW-1185">Reference proteome</keyword>
<evidence type="ECO:0000313" key="1">
    <source>
        <dbReference type="EMBL" id="CAL8146526.1"/>
    </source>
</evidence>
<organism evidence="1 2">
    <name type="scientific">Orchesella dallaii</name>
    <dbReference type="NCBI Taxonomy" id="48710"/>
    <lineage>
        <taxon>Eukaryota</taxon>
        <taxon>Metazoa</taxon>
        <taxon>Ecdysozoa</taxon>
        <taxon>Arthropoda</taxon>
        <taxon>Hexapoda</taxon>
        <taxon>Collembola</taxon>
        <taxon>Entomobryomorpha</taxon>
        <taxon>Entomobryoidea</taxon>
        <taxon>Orchesellidae</taxon>
        <taxon>Orchesellinae</taxon>
        <taxon>Orchesella</taxon>
    </lineage>
</organism>
<evidence type="ECO:0000313" key="2">
    <source>
        <dbReference type="Proteomes" id="UP001642540"/>
    </source>
</evidence>
<accession>A0ABP1S812</accession>
<proteinExistence type="predicted"/>
<sequence length="369" mass="43243">MAETEDGKNFTYFKLHSFNTIVLHDHLQHVSLQRLDSIRNARSTLELLSKETNLDEIMQSILLEQMKIPDDLGLRTEWGLTKASPVWLLTSIVISNAYKGITLSMTMIPGKIALLESFNELTEFQLFSKSKCELEYPRSNPLFYHCTEFGRYCWVEKSVFNPKPDEFYISISTSPKPIALHPAYIFYILSNSADEFELKFYMLEKLVTFAFLKLPYIIKYPEFRLHSEKAFVIESNCESIIFACKYCEQKYNPYAFKFETTQCQPRKYRRDMQKLYIAETEDGKNFTYFKENEFDTLKFGNNLKDLDLERLVAISNARTTLDVLHKVMNLDEIILSVLLEKMRKPDSSSRLAVEWKTARASPSMRRRLP</sequence>
<name>A0ABP1S812_9HEXA</name>
<reference evidence="1 2" key="1">
    <citation type="submission" date="2024-08" db="EMBL/GenBank/DDBJ databases">
        <authorList>
            <person name="Cucini C."/>
            <person name="Frati F."/>
        </authorList>
    </citation>
    <scope>NUCLEOTIDE SEQUENCE [LARGE SCALE GENOMIC DNA]</scope>
</reference>
<dbReference type="Proteomes" id="UP001642540">
    <property type="component" value="Unassembled WGS sequence"/>
</dbReference>